<dbReference type="Proteomes" id="UP001259347">
    <property type="component" value="Unassembled WGS sequence"/>
</dbReference>
<feature type="compositionally biased region" description="Basic and acidic residues" evidence="1">
    <location>
        <begin position="13"/>
        <end position="25"/>
    </location>
</feature>
<evidence type="ECO:0000256" key="1">
    <source>
        <dbReference type="SAM" id="MobiDB-lite"/>
    </source>
</evidence>
<proteinExistence type="predicted"/>
<sequence>MSISSTTFTEAQPVRESRAARRARQEAGLPAETVEVQVTEWTIDGVIDRIELGQFAVVIVGDARIQMGLGEAADARTSRLFQVGDRVRMVTRERREDGLFEGHRYDDAALMHVDA</sequence>
<accession>A0ABU1SF98</accession>
<evidence type="ECO:0000313" key="3">
    <source>
        <dbReference type="Proteomes" id="UP001259347"/>
    </source>
</evidence>
<organism evidence="2 3">
    <name type="scientific">Microbacterium resistens</name>
    <dbReference type="NCBI Taxonomy" id="156977"/>
    <lineage>
        <taxon>Bacteria</taxon>
        <taxon>Bacillati</taxon>
        <taxon>Actinomycetota</taxon>
        <taxon>Actinomycetes</taxon>
        <taxon>Micrococcales</taxon>
        <taxon>Microbacteriaceae</taxon>
        <taxon>Microbacterium</taxon>
    </lineage>
</organism>
<protein>
    <submittedName>
        <fullName evidence="2">Uncharacterized protein</fullName>
    </submittedName>
</protein>
<reference evidence="2 3" key="1">
    <citation type="submission" date="2023-07" db="EMBL/GenBank/DDBJ databases">
        <title>Sorghum-associated microbial communities from plants grown in Nebraska, USA.</title>
        <authorList>
            <person name="Schachtman D."/>
        </authorList>
    </citation>
    <scope>NUCLEOTIDE SEQUENCE [LARGE SCALE GENOMIC DNA]</scope>
    <source>
        <strain evidence="2 3">2980</strain>
    </source>
</reference>
<evidence type="ECO:0000313" key="2">
    <source>
        <dbReference type="EMBL" id="MDR6867547.1"/>
    </source>
</evidence>
<gene>
    <name evidence="2" type="ORF">J2Y69_002151</name>
</gene>
<dbReference type="EMBL" id="JAVDUM010000009">
    <property type="protein sequence ID" value="MDR6867547.1"/>
    <property type="molecule type" value="Genomic_DNA"/>
</dbReference>
<keyword evidence="3" id="KW-1185">Reference proteome</keyword>
<feature type="region of interest" description="Disordered" evidence="1">
    <location>
        <begin position="1"/>
        <end position="26"/>
    </location>
</feature>
<name>A0ABU1SF98_9MICO</name>
<feature type="compositionally biased region" description="Polar residues" evidence="1">
    <location>
        <begin position="1"/>
        <end position="10"/>
    </location>
</feature>
<dbReference type="RefSeq" id="WP_310020454.1">
    <property type="nucleotide sequence ID" value="NZ_JAVDUM010000009.1"/>
</dbReference>
<comment type="caution">
    <text evidence="2">The sequence shown here is derived from an EMBL/GenBank/DDBJ whole genome shotgun (WGS) entry which is preliminary data.</text>
</comment>